<evidence type="ECO:0000256" key="1">
    <source>
        <dbReference type="SAM" id="MobiDB-lite"/>
    </source>
</evidence>
<evidence type="ECO:0000313" key="2">
    <source>
        <dbReference type="EMBL" id="KKN26706.1"/>
    </source>
</evidence>
<dbReference type="EMBL" id="LAZR01002699">
    <property type="protein sequence ID" value="KKN26706.1"/>
    <property type="molecule type" value="Genomic_DNA"/>
</dbReference>
<dbReference type="AlphaFoldDB" id="A0A0F9RP17"/>
<sequence length="41" mass="4949">MPNATARSVKLKHRKRLKKLRQKRAELRNAPKKRKRRKSLA</sequence>
<accession>A0A0F9RP17</accession>
<feature type="region of interest" description="Disordered" evidence="1">
    <location>
        <begin position="1"/>
        <end position="41"/>
    </location>
</feature>
<organism evidence="2">
    <name type="scientific">marine sediment metagenome</name>
    <dbReference type="NCBI Taxonomy" id="412755"/>
    <lineage>
        <taxon>unclassified sequences</taxon>
        <taxon>metagenomes</taxon>
        <taxon>ecological metagenomes</taxon>
    </lineage>
</organism>
<name>A0A0F9RP17_9ZZZZ</name>
<protein>
    <submittedName>
        <fullName evidence="2">Uncharacterized protein</fullName>
    </submittedName>
</protein>
<feature type="compositionally biased region" description="Basic residues" evidence="1">
    <location>
        <begin position="30"/>
        <end position="41"/>
    </location>
</feature>
<reference evidence="2" key="1">
    <citation type="journal article" date="2015" name="Nature">
        <title>Complex archaea that bridge the gap between prokaryotes and eukaryotes.</title>
        <authorList>
            <person name="Spang A."/>
            <person name="Saw J.H."/>
            <person name="Jorgensen S.L."/>
            <person name="Zaremba-Niedzwiedzka K."/>
            <person name="Martijn J."/>
            <person name="Lind A.E."/>
            <person name="van Eijk R."/>
            <person name="Schleper C."/>
            <person name="Guy L."/>
            <person name="Ettema T.J."/>
        </authorList>
    </citation>
    <scope>NUCLEOTIDE SEQUENCE</scope>
</reference>
<proteinExistence type="predicted"/>
<gene>
    <name evidence="2" type="ORF">LCGC14_0871860</name>
</gene>
<feature type="compositionally biased region" description="Basic residues" evidence="1">
    <location>
        <begin position="9"/>
        <end position="22"/>
    </location>
</feature>
<comment type="caution">
    <text evidence="2">The sequence shown here is derived from an EMBL/GenBank/DDBJ whole genome shotgun (WGS) entry which is preliminary data.</text>
</comment>